<dbReference type="EMBL" id="UINC01146116">
    <property type="protein sequence ID" value="SVD36660.1"/>
    <property type="molecule type" value="Genomic_DNA"/>
</dbReference>
<proteinExistence type="predicted"/>
<organism evidence="2">
    <name type="scientific">marine metagenome</name>
    <dbReference type="NCBI Taxonomy" id="408172"/>
    <lineage>
        <taxon>unclassified sequences</taxon>
        <taxon>metagenomes</taxon>
        <taxon>ecological metagenomes</taxon>
    </lineage>
</organism>
<evidence type="ECO:0000256" key="1">
    <source>
        <dbReference type="SAM" id="MobiDB-lite"/>
    </source>
</evidence>
<evidence type="ECO:0000313" key="2">
    <source>
        <dbReference type="EMBL" id="SVD36660.1"/>
    </source>
</evidence>
<sequence length="51" mass="5910">MSYPDRLKKNDMKPATKPTVTSSPLQPIIWRIALEFIYLNPLTKLPSRLIL</sequence>
<reference evidence="2" key="1">
    <citation type="submission" date="2018-05" db="EMBL/GenBank/DDBJ databases">
        <authorList>
            <person name="Lanie J.A."/>
            <person name="Ng W.-L."/>
            <person name="Kazmierczak K.M."/>
            <person name="Andrzejewski T.M."/>
            <person name="Davidsen T.M."/>
            <person name="Wayne K.J."/>
            <person name="Tettelin H."/>
            <person name="Glass J.I."/>
            <person name="Rusch D."/>
            <person name="Podicherti R."/>
            <person name="Tsui H.-C.T."/>
            <person name="Winkler M.E."/>
        </authorList>
    </citation>
    <scope>NUCLEOTIDE SEQUENCE</scope>
</reference>
<name>A0A382UR26_9ZZZZ</name>
<feature type="compositionally biased region" description="Basic and acidic residues" evidence="1">
    <location>
        <begin position="1"/>
        <end position="14"/>
    </location>
</feature>
<dbReference type="AlphaFoldDB" id="A0A382UR26"/>
<accession>A0A382UR26</accession>
<feature type="region of interest" description="Disordered" evidence="1">
    <location>
        <begin position="1"/>
        <end position="22"/>
    </location>
</feature>
<gene>
    <name evidence="2" type="ORF">METZ01_LOCUS389514</name>
</gene>
<protein>
    <submittedName>
        <fullName evidence="2">Uncharacterized protein</fullName>
    </submittedName>
</protein>